<dbReference type="EMBL" id="CCKJ01000037">
    <property type="protein sequence ID" value="CDT80494.1"/>
    <property type="molecule type" value="Genomic_DNA"/>
</dbReference>
<dbReference type="Proteomes" id="UP000041625">
    <property type="component" value="Unassembled WGS sequence"/>
</dbReference>
<dbReference type="AlphaFoldDB" id="A0AA86WUV7"/>
<protein>
    <submittedName>
        <fullName evidence="1">Uncharacterized protein</fullName>
    </submittedName>
</protein>
<name>A0AA86WUV7_9VIBR</name>
<gene>
    <name evidence="1" type="ORF">VCR31J2_1310907</name>
</gene>
<keyword evidence="2" id="KW-1185">Reference proteome</keyword>
<sequence>MSFGRFSFTLPTSNGYIADLPSDLQRKRFVKREKTIWPPSMSALEATLTANITSQNLSKH</sequence>
<organism evidence="1 2">
    <name type="scientific">Vibrio coralliirubri</name>
    <dbReference type="NCBI Taxonomy" id="1516159"/>
    <lineage>
        <taxon>Bacteria</taxon>
        <taxon>Pseudomonadati</taxon>
        <taxon>Pseudomonadota</taxon>
        <taxon>Gammaproteobacteria</taxon>
        <taxon>Vibrionales</taxon>
        <taxon>Vibrionaceae</taxon>
        <taxon>Vibrio</taxon>
    </lineage>
</organism>
<evidence type="ECO:0000313" key="2">
    <source>
        <dbReference type="Proteomes" id="UP000041625"/>
    </source>
</evidence>
<accession>A0AA86WUV7</accession>
<proteinExistence type="predicted"/>
<evidence type="ECO:0000313" key="1">
    <source>
        <dbReference type="EMBL" id="CDT80494.1"/>
    </source>
</evidence>
<comment type="caution">
    <text evidence="1">The sequence shown here is derived from an EMBL/GenBank/DDBJ whole genome shotgun (WGS) entry which is preliminary data.</text>
</comment>
<reference evidence="1 2" key="1">
    <citation type="submission" date="2014-06" db="EMBL/GenBank/DDBJ databases">
        <authorList>
            <person name="Le Roux F."/>
        </authorList>
    </citation>
    <scope>NUCLEOTIDE SEQUENCE [LARGE SCALE GENOMIC DNA]</scope>
    <source>
        <strain evidence="1 2">J2-31</strain>
    </source>
</reference>